<dbReference type="Pfam" id="PF02518">
    <property type="entry name" value="HATPase_c"/>
    <property type="match status" value="1"/>
</dbReference>
<evidence type="ECO:0000256" key="6">
    <source>
        <dbReference type="ARBA" id="ARBA00022679"/>
    </source>
</evidence>
<dbReference type="PROSITE" id="PS50109">
    <property type="entry name" value="HIS_KIN"/>
    <property type="match status" value="1"/>
</dbReference>
<dbReference type="PROSITE" id="PS50885">
    <property type="entry name" value="HAMP"/>
    <property type="match status" value="1"/>
</dbReference>
<dbReference type="EC" id="2.7.13.3" evidence="3"/>
<keyword evidence="10" id="KW-1133">Transmembrane helix</keyword>
<keyword evidence="8 13" id="KW-0418">Kinase</keyword>
<dbReference type="Pfam" id="PF00512">
    <property type="entry name" value="HisKA"/>
    <property type="match status" value="1"/>
</dbReference>
<keyword evidence="9" id="KW-0067">ATP-binding</keyword>
<reference evidence="13 14" key="1">
    <citation type="submission" date="2016-10" db="EMBL/GenBank/DDBJ databases">
        <authorList>
            <person name="de Groot N.N."/>
        </authorList>
    </citation>
    <scope>NUCLEOTIDE SEQUENCE [LARGE SCALE GENOMIC DNA]</scope>
    <source>
        <strain evidence="13 14">AA1</strain>
    </source>
</reference>
<dbReference type="InterPro" id="IPR050980">
    <property type="entry name" value="2C_sensor_his_kinase"/>
</dbReference>
<dbReference type="Proteomes" id="UP000198870">
    <property type="component" value="Unassembled WGS sequence"/>
</dbReference>
<evidence type="ECO:0000256" key="1">
    <source>
        <dbReference type="ARBA" id="ARBA00000085"/>
    </source>
</evidence>
<name>A0A1G5I8S1_9BACT</name>
<dbReference type="PANTHER" id="PTHR44936:SF10">
    <property type="entry name" value="SENSOR PROTEIN RSTB"/>
    <property type="match status" value="1"/>
</dbReference>
<comment type="catalytic activity">
    <reaction evidence="1">
        <text>ATP + protein L-histidine = ADP + protein N-phospho-L-histidine.</text>
        <dbReference type="EC" id="2.7.13.3"/>
    </reaction>
</comment>
<dbReference type="PANTHER" id="PTHR44936">
    <property type="entry name" value="SENSOR PROTEIN CREC"/>
    <property type="match status" value="1"/>
</dbReference>
<evidence type="ECO:0000313" key="14">
    <source>
        <dbReference type="Proteomes" id="UP000198870"/>
    </source>
</evidence>
<protein>
    <recommendedName>
        <fullName evidence="3">histidine kinase</fullName>
        <ecNumber evidence="3">2.7.13.3</ecNumber>
    </recommendedName>
</protein>
<evidence type="ECO:0000259" key="12">
    <source>
        <dbReference type="PROSITE" id="PS50885"/>
    </source>
</evidence>
<dbReference type="Gene3D" id="1.10.287.130">
    <property type="match status" value="1"/>
</dbReference>
<proteinExistence type="predicted"/>
<evidence type="ECO:0000256" key="3">
    <source>
        <dbReference type="ARBA" id="ARBA00012438"/>
    </source>
</evidence>
<dbReference type="STRING" id="419481.SAMN05216233_11872"/>
<dbReference type="EMBL" id="FMUX01000018">
    <property type="protein sequence ID" value="SCY72502.1"/>
    <property type="molecule type" value="Genomic_DNA"/>
</dbReference>
<dbReference type="InterPro" id="IPR004358">
    <property type="entry name" value="Sig_transdc_His_kin-like_C"/>
</dbReference>
<dbReference type="SMART" id="SM00387">
    <property type="entry name" value="HATPase_c"/>
    <property type="match status" value="1"/>
</dbReference>
<feature type="domain" description="HAMP" evidence="12">
    <location>
        <begin position="179"/>
        <end position="232"/>
    </location>
</feature>
<keyword evidence="10" id="KW-0812">Transmembrane</keyword>
<evidence type="ECO:0000256" key="8">
    <source>
        <dbReference type="ARBA" id="ARBA00022777"/>
    </source>
</evidence>
<dbReference type="SUPFAM" id="SSF47384">
    <property type="entry name" value="Homodimeric domain of signal transducing histidine kinase"/>
    <property type="match status" value="1"/>
</dbReference>
<evidence type="ECO:0000256" key="10">
    <source>
        <dbReference type="SAM" id="Phobius"/>
    </source>
</evidence>
<dbReference type="InterPro" id="IPR036097">
    <property type="entry name" value="HisK_dim/P_sf"/>
</dbReference>
<evidence type="ECO:0000259" key="11">
    <source>
        <dbReference type="PROSITE" id="PS50109"/>
    </source>
</evidence>
<keyword evidence="4" id="KW-1003">Cell membrane</keyword>
<dbReference type="GO" id="GO:0000155">
    <property type="term" value="F:phosphorelay sensor kinase activity"/>
    <property type="evidence" value="ECO:0007669"/>
    <property type="project" value="InterPro"/>
</dbReference>
<keyword evidence="5" id="KW-0597">Phosphoprotein</keyword>
<dbReference type="InterPro" id="IPR003594">
    <property type="entry name" value="HATPase_dom"/>
</dbReference>
<evidence type="ECO:0000256" key="7">
    <source>
        <dbReference type="ARBA" id="ARBA00022741"/>
    </source>
</evidence>
<dbReference type="CDD" id="cd00082">
    <property type="entry name" value="HisKA"/>
    <property type="match status" value="1"/>
</dbReference>
<dbReference type="InterPro" id="IPR005467">
    <property type="entry name" value="His_kinase_dom"/>
</dbReference>
<keyword evidence="14" id="KW-1185">Reference proteome</keyword>
<comment type="subcellular location">
    <subcellularLocation>
        <location evidence="2">Cell membrane</location>
        <topology evidence="2">Multi-pass membrane protein</topology>
    </subcellularLocation>
</comment>
<dbReference type="AlphaFoldDB" id="A0A1G5I8S1"/>
<feature type="transmembrane region" description="Helical" evidence="10">
    <location>
        <begin position="158"/>
        <end position="182"/>
    </location>
</feature>
<feature type="transmembrane region" description="Helical" evidence="10">
    <location>
        <begin position="20"/>
        <end position="43"/>
    </location>
</feature>
<evidence type="ECO:0000256" key="9">
    <source>
        <dbReference type="ARBA" id="ARBA00022840"/>
    </source>
</evidence>
<feature type="domain" description="Histidine kinase" evidence="11">
    <location>
        <begin position="240"/>
        <end position="439"/>
    </location>
</feature>
<dbReference type="Gene3D" id="6.10.340.10">
    <property type="match status" value="1"/>
</dbReference>
<sequence length="439" mass="49656">MTRHRHPPMELKPRFFKTHAFRVFLSFVLFGSLLTLGYGLAVSHQMRRIHSKMENFRVQEEIKNYLDNYARQKAPFLTRSLFINIYDDIEDVPPNVRDLLRGLPDGTYFSNGSDGLGGPAFHRYLIRSLPEQEKKLYFIVDDGGFEARFGLHEQIDRVFRYGFFVAAALSIIVGFANAHLLIHPLFRLIERTSRSRPEDLPVGFAEEYAHDEVGALARAMDSTNKRIRAFIEREQQFTRDASHELRTPVTVIKGAVELMDQLTEKDKKNIRRPLKRIERSVSEMEALIESLLLKAREETAMGAESFAARPLVEQAIQESSYLVEGKGVILSFQCTGDPALDVSGPDFKMAVSNLIRNACTYTREGTVTARLEPAWFEVEDTGPGIDPTIIDQITDPFVKCEASQGHGIGLSIVKRVCDQAGWDLAISSRAGGTRIRITF</sequence>
<evidence type="ECO:0000256" key="4">
    <source>
        <dbReference type="ARBA" id="ARBA00022475"/>
    </source>
</evidence>
<dbReference type="Gene3D" id="3.30.565.10">
    <property type="entry name" value="Histidine kinase-like ATPase, C-terminal domain"/>
    <property type="match status" value="1"/>
</dbReference>
<dbReference type="InterPro" id="IPR003660">
    <property type="entry name" value="HAMP_dom"/>
</dbReference>
<dbReference type="RefSeq" id="WP_092213490.1">
    <property type="nucleotide sequence ID" value="NZ_FMUX01000018.1"/>
</dbReference>
<evidence type="ECO:0000256" key="5">
    <source>
        <dbReference type="ARBA" id="ARBA00022553"/>
    </source>
</evidence>
<keyword evidence="10" id="KW-0472">Membrane</keyword>
<dbReference type="SMART" id="SM00388">
    <property type="entry name" value="HisKA"/>
    <property type="match status" value="1"/>
</dbReference>
<evidence type="ECO:0000256" key="2">
    <source>
        <dbReference type="ARBA" id="ARBA00004651"/>
    </source>
</evidence>
<dbReference type="OrthoDB" id="9121563at2"/>
<dbReference type="PRINTS" id="PR00344">
    <property type="entry name" value="BCTRLSENSOR"/>
</dbReference>
<gene>
    <name evidence="13" type="ORF">SAMN05216233_11872</name>
</gene>
<dbReference type="InterPro" id="IPR003661">
    <property type="entry name" value="HisK_dim/P_dom"/>
</dbReference>
<accession>A0A1G5I8S1</accession>
<organism evidence="13 14">
    <name type="scientific">Desulfoluna spongiiphila</name>
    <dbReference type="NCBI Taxonomy" id="419481"/>
    <lineage>
        <taxon>Bacteria</taxon>
        <taxon>Pseudomonadati</taxon>
        <taxon>Thermodesulfobacteriota</taxon>
        <taxon>Desulfobacteria</taxon>
        <taxon>Desulfobacterales</taxon>
        <taxon>Desulfolunaceae</taxon>
        <taxon>Desulfoluna</taxon>
    </lineage>
</organism>
<keyword evidence="6" id="KW-0808">Transferase</keyword>
<dbReference type="GO" id="GO:0005886">
    <property type="term" value="C:plasma membrane"/>
    <property type="evidence" value="ECO:0007669"/>
    <property type="project" value="UniProtKB-SubCell"/>
</dbReference>
<evidence type="ECO:0000313" key="13">
    <source>
        <dbReference type="EMBL" id="SCY72502.1"/>
    </source>
</evidence>
<dbReference type="InterPro" id="IPR036890">
    <property type="entry name" value="HATPase_C_sf"/>
</dbReference>
<dbReference type="SUPFAM" id="SSF55874">
    <property type="entry name" value="ATPase domain of HSP90 chaperone/DNA topoisomerase II/histidine kinase"/>
    <property type="match status" value="1"/>
</dbReference>
<dbReference type="GO" id="GO:0005524">
    <property type="term" value="F:ATP binding"/>
    <property type="evidence" value="ECO:0007669"/>
    <property type="project" value="UniProtKB-KW"/>
</dbReference>
<keyword evidence="7" id="KW-0547">Nucleotide-binding</keyword>